<reference evidence="1" key="1">
    <citation type="submission" date="2022-12" db="EMBL/GenBank/DDBJ databases">
        <title>Genome Sequence of Lasiodiplodia mahajangana.</title>
        <authorList>
            <person name="Buettner E."/>
        </authorList>
    </citation>
    <scope>NUCLEOTIDE SEQUENCE</scope>
    <source>
        <strain evidence="1">VT137</strain>
    </source>
</reference>
<gene>
    <name evidence="1" type="ORF">O1611_g4549</name>
</gene>
<evidence type="ECO:0000313" key="1">
    <source>
        <dbReference type="EMBL" id="KAJ8129085.1"/>
    </source>
</evidence>
<evidence type="ECO:0000313" key="2">
    <source>
        <dbReference type="Proteomes" id="UP001153332"/>
    </source>
</evidence>
<dbReference type="EMBL" id="JAPUUL010000869">
    <property type="protein sequence ID" value="KAJ8129085.1"/>
    <property type="molecule type" value="Genomic_DNA"/>
</dbReference>
<comment type="caution">
    <text evidence="1">The sequence shown here is derived from an EMBL/GenBank/DDBJ whole genome shotgun (WGS) entry which is preliminary data.</text>
</comment>
<name>A0ACC2JNS6_9PEZI</name>
<organism evidence="1 2">
    <name type="scientific">Lasiodiplodia mahajangana</name>
    <dbReference type="NCBI Taxonomy" id="1108764"/>
    <lineage>
        <taxon>Eukaryota</taxon>
        <taxon>Fungi</taxon>
        <taxon>Dikarya</taxon>
        <taxon>Ascomycota</taxon>
        <taxon>Pezizomycotina</taxon>
        <taxon>Dothideomycetes</taxon>
        <taxon>Dothideomycetes incertae sedis</taxon>
        <taxon>Botryosphaeriales</taxon>
        <taxon>Botryosphaeriaceae</taxon>
        <taxon>Lasiodiplodia</taxon>
    </lineage>
</organism>
<accession>A0ACC2JNS6</accession>
<dbReference type="Proteomes" id="UP001153332">
    <property type="component" value="Unassembled WGS sequence"/>
</dbReference>
<protein>
    <submittedName>
        <fullName evidence="1">Uncharacterized protein</fullName>
    </submittedName>
</protein>
<proteinExistence type="predicted"/>
<sequence length="182" mass="20636">MPKFPSPLIEGVMGRYLKSQKIIFDELLPVAEQRCRERDLAKLGHKVPKHADYIQWIMEMVPRQKPWTAKQAVHELMAIWFGPVHALSTTSRTSTMAQNSLLATGLAPLRLPAAQPVQNNRPKPFMACLGHWAYGVQKYLRAGGATQGRDTTYYLARENGKDKPRRKESRISCPINYTAYGD</sequence>
<keyword evidence="2" id="KW-1185">Reference proteome</keyword>